<dbReference type="OMA" id="CCFMASK"/>
<dbReference type="KEGG" id="psoj:PHYSODRAFT_305843"/>
<feature type="signal peptide" evidence="2">
    <location>
        <begin position="1"/>
        <end position="19"/>
    </location>
</feature>
<protein>
    <submittedName>
        <fullName evidence="3">Uncharacterized protein</fullName>
    </submittedName>
</protein>
<keyword evidence="1" id="KW-1133">Transmembrane helix</keyword>
<feature type="chain" id="PRO_5003473046" evidence="2">
    <location>
        <begin position="20"/>
        <end position="251"/>
    </location>
</feature>
<evidence type="ECO:0000256" key="2">
    <source>
        <dbReference type="SAM" id="SignalP"/>
    </source>
</evidence>
<evidence type="ECO:0000256" key="1">
    <source>
        <dbReference type="SAM" id="Phobius"/>
    </source>
</evidence>
<keyword evidence="1" id="KW-0472">Membrane</keyword>
<keyword evidence="1" id="KW-0812">Transmembrane</keyword>
<evidence type="ECO:0000313" key="3">
    <source>
        <dbReference type="EMBL" id="EGZ09058.1"/>
    </source>
</evidence>
<accession>G5A6V3</accession>
<dbReference type="EMBL" id="JH159160">
    <property type="protein sequence ID" value="EGZ09058.1"/>
    <property type="molecule type" value="Genomic_DNA"/>
</dbReference>
<organism evidence="3 4">
    <name type="scientific">Phytophthora sojae (strain P6497)</name>
    <name type="common">Soybean stem and root rot agent</name>
    <name type="synonym">Phytophthora megasperma f. sp. glycines</name>
    <dbReference type="NCBI Taxonomy" id="1094619"/>
    <lineage>
        <taxon>Eukaryota</taxon>
        <taxon>Sar</taxon>
        <taxon>Stramenopiles</taxon>
        <taxon>Oomycota</taxon>
        <taxon>Peronosporomycetes</taxon>
        <taxon>Peronosporales</taxon>
        <taxon>Peronosporaceae</taxon>
        <taxon>Phytophthora</taxon>
    </lineage>
</organism>
<dbReference type="Proteomes" id="UP000002640">
    <property type="component" value="Unassembled WGS sequence"/>
</dbReference>
<gene>
    <name evidence="3" type="ORF">PHYSODRAFT_305843</name>
</gene>
<sequence>MHRLVLLLAAALLAAVSLAQSSGTKSGCEVCASTGDCSRAYRGEPGQFCGNWLDRETNRRPCCCPDDAVCKVSNYACNCGYAVSSDPSRDGGYDLTWLWWLLGSLALLLCCCGCCFMASKQSKYQGGGADMAIPVATPVTGGASSPPYGTASTTYPSAPTEPGYAAATPAYGRYYGQSRDGGGGGGGGMGAGTGAALGGTAGLVGGLLLGHSLADHGGHDGDAGGFDGGGGGFDGGGGGGGGGGGTFAGDF</sequence>
<proteinExistence type="predicted"/>
<dbReference type="STRING" id="1094619.G5A6V3"/>
<dbReference type="InParanoid" id="G5A6V3"/>
<dbReference type="RefSeq" id="XP_009535691.1">
    <property type="nucleotide sequence ID" value="XM_009537396.1"/>
</dbReference>
<dbReference type="AlphaFoldDB" id="G5A6V3"/>
<feature type="transmembrane region" description="Helical" evidence="1">
    <location>
        <begin position="97"/>
        <end position="118"/>
    </location>
</feature>
<evidence type="ECO:0000313" key="4">
    <source>
        <dbReference type="Proteomes" id="UP000002640"/>
    </source>
</evidence>
<dbReference type="GeneID" id="20642614"/>
<name>G5A6V3_PHYSP</name>
<keyword evidence="4" id="KW-1185">Reference proteome</keyword>
<keyword evidence="2" id="KW-0732">Signal</keyword>
<reference evidence="3 4" key="1">
    <citation type="journal article" date="2006" name="Science">
        <title>Phytophthora genome sequences uncover evolutionary origins and mechanisms of pathogenesis.</title>
        <authorList>
            <person name="Tyler B.M."/>
            <person name="Tripathy S."/>
            <person name="Zhang X."/>
            <person name="Dehal P."/>
            <person name="Jiang R.H."/>
            <person name="Aerts A."/>
            <person name="Arredondo F.D."/>
            <person name="Baxter L."/>
            <person name="Bensasson D."/>
            <person name="Beynon J.L."/>
            <person name="Chapman J."/>
            <person name="Damasceno C.M."/>
            <person name="Dorrance A.E."/>
            <person name="Dou D."/>
            <person name="Dickerman A.W."/>
            <person name="Dubchak I.L."/>
            <person name="Garbelotto M."/>
            <person name="Gijzen M."/>
            <person name="Gordon S.G."/>
            <person name="Govers F."/>
            <person name="Grunwald N.J."/>
            <person name="Huang W."/>
            <person name="Ivors K.L."/>
            <person name="Jones R.W."/>
            <person name="Kamoun S."/>
            <person name="Krampis K."/>
            <person name="Lamour K.H."/>
            <person name="Lee M.K."/>
            <person name="McDonald W.H."/>
            <person name="Medina M."/>
            <person name="Meijer H.J."/>
            <person name="Nordberg E.K."/>
            <person name="Maclean D.J."/>
            <person name="Ospina-Giraldo M.D."/>
            <person name="Morris P.F."/>
            <person name="Phuntumart V."/>
            <person name="Putnam N.H."/>
            <person name="Rash S."/>
            <person name="Rose J.K."/>
            <person name="Sakihama Y."/>
            <person name="Salamov A.A."/>
            <person name="Savidor A."/>
            <person name="Scheuring C.F."/>
            <person name="Smith B.M."/>
            <person name="Sobral B.W."/>
            <person name="Terry A."/>
            <person name="Torto-Alalibo T.A."/>
            <person name="Win J."/>
            <person name="Xu Z."/>
            <person name="Zhang H."/>
            <person name="Grigoriev I.V."/>
            <person name="Rokhsar D.S."/>
            <person name="Boore J.L."/>
        </authorList>
    </citation>
    <scope>NUCLEOTIDE SEQUENCE [LARGE SCALE GENOMIC DNA]</scope>
    <source>
        <strain evidence="3 4">P6497</strain>
    </source>
</reference>